<comment type="function">
    <text evidence="2">May play the central regulatory role in sporulation. It may be an element of the effector pathway responsible for the activation of sporulation genes in response to nutritional stress. Spo0A may act in concert with spo0H (a sigma factor) to control the expression of some genes that are critical to the sporulation process.</text>
</comment>
<dbReference type="GO" id="GO:0051782">
    <property type="term" value="P:negative regulation of cell division"/>
    <property type="evidence" value="ECO:0007669"/>
    <property type="project" value="TreeGrafter"/>
</dbReference>
<accession>A0A6P1MK00</accession>
<dbReference type="InterPro" id="IPR025669">
    <property type="entry name" value="AAA_dom"/>
</dbReference>
<dbReference type="EMBL" id="CP047591">
    <property type="protein sequence ID" value="QHI71345.1"/>
    <property type="molecule type" value="Genomic_DNA"/>
</dbReference>
<dbReference type="SUPFAM" id="SSF52540">
    <property type="entry name" value="P-loop containing nucleoside triphosphate hydrolases"/>
    <property type="match status" value="1"/>
</dbReference>
<dbReference type="GO" id="GO:0009898">
    <property type="term" value="C:cytoplasmic side of plasma membrane"/>
    <property type="evidence" value="ECO:0007669"/>
    <property type="project" value="TreeGrafter"/>
</dbReference>
<dbReference type="GO" id="GO:0000160">
    <property type="term" value="P:phosphorelay signal transduction system"/>
    <property type="evidence" value="ECO:0007669"/>
    <property type="project" value="InterPro"/>
</dbReference>
<dbReference type="InterPro" id="IPR050625">
    <property type="entry name" value="ParA/MinD_ATPase"/>
</dbReference>
<dbReference type="Gene3D" id="3.40.50.300">
    <property type="entry name" value="P-loop containing nucleotide triphosphate hydrolases"/>
    <property type="match status" value="1"/>
</dbReference>
<dbReference type="PROSITE" id="PS50110">
    <property type="entry name" value="RESPONSE_REGULATORY"/>
    <property type="match status" value="1"/>
</dbReference>
<dbReference type="GO" id="GO:0005524">
    <property type="term" value="F:ATP binding"/>
    <property type="evidence" value="ECO:0007669"/>
    <property type="project" value="TreeGrafter"/>
</dbReference>
<feature type="domain" description="Response regulatory" evidence="4">
    <location>
        <begin position="4"/>
        <end position="119"/>
    </location>
</feature>
<evidence type="ECO:0000256" key="1">
    <source>
        <dbReference type="ARBA" id="ARBA00018672"/>
    </source>
</evidence>
<dbReference type="Gene3D" id="3.40.50.2300">
    <property type="match status" value="1"/>
</dbReference>
<evidence type="ECO:0000313" key="5">
    <source>
        <dbReference type="EMBL" id="QHI71345.1"/>
    </source>
</evidence>
<name>A0A6P1MK00_9FIRM</name>
<protein>
    <recommendedName>
        <fullName evidence="1">Stage 0 sporulation protein A homolog</fullName>
    </recommendedName>
</protein>
<reference evidence="5 6" key="1">
    <citation type="submission" date="2020-01" db="EMBL/GenBank/DDBJ databases">
        <title>Genomic analysis of Aminipila sp. CBA3637.</title>
        <authorList>
            <person name="Kim Y.B."/>
            <person name="Roh S.W."/>
        </authorList>
    </citation>
    <scope>NUCLEOTIDE SEQUENCE [LARGE SCALE GENOMIC DNA]</scope>
    <source>
        <strain evidence="5 6">CBA3637</strain>
    </source>
</reference>
<organism evidence="5 6">
    <name type="scientific">Aminipila terrae</name>
    <dbReference type="NCBI Taxonomy" id="2697030"/>
    <lineage>
        <taxon>Bacteria</taxon>
        <taxon>Bacillati</taxon>
        <taxon>Bacillota</taxon>
        <taxon>Clostridia</taxon>
        <taxon>Peptostreptococcales</taxon>
        <taxon>Anaerovoracaceae</taxon>
        <taxon>Aminipila</taxon>
    </lineage>
</organism>
<dbReference type="PANTHER" id="PTHR43384">
    <property type="entry name" value="SEPTUM SITE-DETERMINING PROTEIN MIND HOMOLOG, CHLOROPLASTIC-RELATED"/>
    <property type="match status" value="1"/>
</dbReference>
<keyword evidence="6" id="KW-1185">Reference proteome</keyword>
<sequence length="411" mass="45238">MKINVMVISKLEKKLAEIKSMIDDEEIVILGESSGGTPALNKIENVSPDMVIMFLSAGDTDVLSLTERIIFHRPRTHVILLVEHMDLEILQKAIRAGAHNVTDFPASSKEFAEYIKSVYHNESIRINSLNEKENIAWMSRVVTVFGAKGGLGKTTIATNLAVKLAEKRKKVALVDLDLQFGDIHIFLDIEPADTIAEFVQQVFTPNIDAVRSYMTVHSSGVHVLCAPKSPEYAELVSAEKVQSLLSVLRNYYDYVIIDTPPSFTDVTITAIESSSTILFVTGLDISILKNSKLSLSLMDSLQQKDKVRLIVNRAVDISSITVADVQSIIGCPIWAKIPSDYMVAVTALNRGVPFVISSPGSMLSQSISIVADALLSGSDNFDIETISNKKIKAIGDGEKHFKLFKRKNKMV</sequence>
<evidence type="ECO:0000259" key="4">
    <source>
        <dbReference type="PROSITE" id="PS50110"/>
    </source>
</evidence>
<dbReference type="KEGG" id="amic:Ami3637_02070"/>
<evidence type="ECO:0000313" key="6">
    <source>
        <dbReference type="Proteomes" id="UP000463883"/>
    </source>
</evidence>
<dbReference type="PANTHER" id="PTHR43384:SF13">
    <property type="entry name" value="SLR0110 PROTEIN"/>
    <property type="match status" value="1"/>
</dbReference>
<gene>
    <name evidence="5" type="ORF">Ami3637_02070</name>
</gene>
<evidence type="ECO:0000256" key="2">
    <source>
        <dbReference type="ARBA" id="ARBA00024867"/>
    </source>
</evidence>
<dbReference type="Proteomes" id="UP000463883">
    <property type="component" value="Chromosome"/>
</dbReference>
<dbReference type="SUPFAM" id="SSF52172">
    <property type="entry name" value="CheY-like"/>
    <property type="match status" value="1"/>
</dbReference>
<dbReference type="InterPro" id="IPR011006">
    <property type="entry name" value="CheY-like_superfamily"/>
</dbReference>
<proteinExistence type="predicted"/>
<dbReference type="InterPro" id="IPR027417">
    <property type="entry name" value="P-loop_NTPase"/>
</dbReference>
<dbReference type="Pfam" id="PF13614">
    <property type="entry name" value="AAA_31"/>
    <property type="match status" value="1"/>
</dbReference>
<dbReference type="AlphaFoldDB" id="A0A6P1MK00"/>
<dbReference type="GO" id="GO:0016887">
    <property type="term" value="F:ATP hydrolysis activity"/>
    <property type="evidence" value="ECO:0007669"/>
    <property type="project" value="TreeGrafter"/>
</dbReference>
<dbReference type="GO" id="GO:0005829">
    <property type="term" value="C:cytosol"/>
    <property type="evidence" value="ECO:0007669"/>
    <property type="project" value="TreeGrafter"/>
</dbReference>
<dbReference type="RefSeq" id="WP_162361119.1">
    <property type="nucleotide sequence ID" value="NZ_CP047591.1"/>
</dbReference>
<comment type="caution">
    <text evidence="3">Lacks conserved residue(s) required for the propagation of feature annotation.</text>
</comment>
<dbReference type="InterPro" id="IPR001789">
    <property type="entry name" value="Sig_transdc_resp-reg_receiver"/>
</dbReference>
<evidence type="ECO:0000256" key="3">
    <source>
        <dbReference type="PROSITE-ProRule" id="PRU00169"/>
    </source>
</evidence>